<keyword evidence="6" id="KW-1185">Reference proteome</keyword>
<feature type="domain" description="Tyrosine-protein kinase ephrin type A/B receptor-like" evidence="4">
    <location>
        <begin position="539"/>
        <end position="578"/>
    </location>
</feature>
<feature type="transmembrane region" description="Helical" evidence="2">
    <location>
        <begin position="856"/>
        <end position="880"/>
    </location>
</feature>
<keyword evidence="2" id="KW-1133">Transmembrane helix</keyword>
<feature type="transmembrane region" description="Helical" evidence="2">
    <location>
        <begin position="776"/>
        <end position="793"/>
    </location>
</feature>
<feature type="signal peptide" evidence="3">
    <location>
        <begin position="1"/>
        <end position="29"/>
    </location>
</feature>
<feature type="transmembrane region" description="Helical" evidence="2">
    <location>
        <begin position="968"/>
        <end position="985"/>
    </location>
</feature>
<evidence type="ECO:0000259" key="4">
    <source>
        <dbReference type="Pfam" id="PF07699"/>
    </source>
</evidence>
<organism evidence="5 6">
    <name type="scientific">Symbiodinium natans</name>
    <dbReference type="NCBI Taxonomy" id="878477"/>
    <lineage>
        <taxon>Eukaryota</taxon>
        <taxon>Sar</taxon>
        <taxon>Alveolata</taxon>
        <taxon>Dinophyceae</taxon>
        <taxon>Suessiales</taxon>
        <taxon>Symbiodiniaceae</taxon>
        <taxon>Symbiodinium</taxon>
    </lineage>
</organism>
<dbReference type="InterPro" id="IPR009030">
    <property type="entry name" value="Growth_fac_rcpt_cys_sf"/>
</dbReference>
<sequence length="1420" mass="155988">MFLSSSCPLGLGAEMLGFALVLCASAVHASQTCLSDAVPHELRRNVTANGTSIPLGIWNGQAKWQTATPTAVFQILVEEYLGYNVNVEVSNSGVAQHVLYALAGCDNPTASDDVDRGCYGQETKWHAAIGVYLTQEVAQHYEQVQRMKMGGVLEDLSSIGFPSYAGLYVDGQAQLSAFVRERLFLDDYRNYNAKYENPSRWFSSRASINTSKLIPCVRWRGTLQSGLEMFLQLFDDLEGLDFSGPEIVPYCPDGFWWLARTCRQNPDDCTPCITGSSHSYVYDVEEVMFKANAWNMSLALAAADGHAIGTAFAELVTEERLLFYFWEPDLTFRQAHRLISFPENNEQQWALGNKATMAQPLDLRIVGNQNLDTLAPDVRDLMINMEISTAEVLVMMSASSDAAKDLQAALGTTLIREEWWSAGWVGACQWLQQNRQVWQGWISLRSNCYAGQGMWQVLQETGESPDGLEPYGGQWLTNRSQRAICRACPPGRYSALLEDADGATAVCRPCRPGTSQAYSMSVSCDYCPAGTKADHWAATRCEKCPQGQYQDETAATECRSCADDKTTTVLAAASEMDCICRAGRYLWNLTECRPCPEGMDCPGGSGAPQQLRGFWAENLGTEARSRYSVYSCRDPARCPQGPPGRCSFGRTGRACADCFLGYASDVDGSCRPCDALSLWPFLLLPIVILGLLPLLVAASILVSRARRVATSIFIVCVIFGQLVVCLQSLEAIYQFEIAWIDPAKAVLSSLALFSLDIEFSCILDPQSHVVEYGSQLLAYPAVLLATFGFWLLARWAKRPITFNSFVNLHGVLLVALLTAMSLTVMRPFQCRQNPNGLTTMATRTDVLCWGPEHGPLVVLAALGILAYPVTILSSIAFLTWKYPTWLRSGKGLEVLEKYNFLFGRFRPERYYCGLLLSGHNLVVALIPAALVSVPALQVGIMGIVVCIKLASQSLLWPWRVEVANYNDLVLSTALLILLLLASPMLRLEQNQDGSFLVAALLTGVLCLLPLVALAAACLAASLRLRPQSKYDAFLCHHKAGAGALCRFIKLIVHKYGRMNIFLDSDELDDLARIFEIVSSDTRCLVAVLTPELLQRMWCAGELTSARKHGIPIIPLYCDGYAFPDADSINNIQSVWTEEQQYTLTSHGISMEDIKATYRHLSARKGYALSRHASLEEQERLVLDVAMAARGPRGAWRAEVAPQGAVGAARILLCSTELEPEAISTVLILQQMVQQQLRIATFRARGLKDIAAAASASFALVLLSKGVLEDPDFALRVGQMRAQGLSFVPVNDGTFQFPAPDFYQQVEEGGVAGLSPNLGRSLAKAFQALLGILALPLTPHASSGILERQVTQICQRFGNLDDLLEQRTLSKTATDEVCVADISMSLTGFEDVDGDAKTTPDQDHSAELNSEYSSRDDLWYA</sequence>
<dbReference type="SUPFAM" id="SSF57184">
    <property type="entry name" value="Growth factor receptor domain"/>
    <property type="match status" value="1"/>
</dbReference>
<feature type="compositionally biased region" description="Basic and acidic residues" evidence="1">
    <location>
        <begin position="1395"/>
        <end position="1405"/>
    </location>
</feature>
<feature type="transmembrane region" description="Helical" evidence="2">
    <location>
        <begin position="910"/>
        <end position="930"/>
    </location>
</feature>
<feature type="chain" id="PRO_5032734126" description="Tyrosine-protein kinase ephrin type A/B receptor-like domain-containing protein" evidence="3">
    <location>
        <begin position="30"/>
        <end position="1420"/>
    </location>
</feature>
<evidence type="ECO:0000256" key="1">
    <source>
        <dbReference type="SAM" id="MobiDB-lite"/>
    </source>
</evidence>
<proteinExistence type="predicted"/>
<evidence type="ECO:0000313" key="5">
    <source>
        <dbReference type="EMBL" id="CAE7417751.1"/>
    </source>
</evidence>
<name>A0A812R3R1_9DINO</name>
<accession>A0A812R3R1</accession>
<dbReference type="PANTHER" id="PTHR46967">
    <property type="entry name" value="INSULIN-LIKE GROWTH FACTOR BINDING PROTEIN,N-TERMINAL"/>
    <property type="match status" value="1"/>
</dbReference>
<keyword evidence="3" id="KW-0732">Signal</keyword>
<evidence type="ECO:0000313" key="6">
    <source>
        <dbReference type="Proteomes" id="UP000604046"/>
    </source>
</evidence>
<dbReference type="SUPFAM" id="SSF52200">
    <property type="entry name" value="Toll/Interleukin receptor TIR domain"/>
    <property type="match status" value="1"/>
</dbReference>
<dbReference type="CDD" id="cd00185">
    <property type="entry name" value="TNFRSF"/>
    <property type="match status" value="1"/>
</dbReference>
<feature type="transmembrane region" description="Helical" evidence="2">
    <location>
        <begin position="805"/>
        <end position="825"/>
    </location>
</feature>
<keyword evidence="2" id="KW-0812">Transmembrane</keyword>
<feature type="transmembrane region" description="Helical" evidence="2">
    <location>
        <begin position="678"/>
        <end position="701"/>
    </location>
</feature>
<gene>
    <name evidence="5" type="ORF">SNAT2548_LOCUS22720</name>
</gene>
<dbReference type="InterPro" id="IPR035897">
    <property type="entry name" value="Toll_tir_struct_dom_sf"/>
</dbReference>
<dbReference type="InterPro" id="IPR011641">
    <property type="entry name" value="Tyr-kin_ephrin_A/B_rcpt-like"/>
</dbReference>
<feature type="region of interest" description="Disordered" evidence="1">
    <location>
        <begin position="1395"/>
        <end position="1420"/>
    </location>
</feature>
<dbReference type="SMART" id="SM01411">
    <property type="entry name" value="Ephrin_rec_like"/>
    <property type="match status" value="2"/>
</dbReference>
<dbReference type="OrthoDB" id="413581at2759"/>
<comment type="caution">
    <text evidence="5">The sequence shown here is derived from an EMBL/GenBank/DDBJ whole genome shotgun (WGS) entry which is preliminary data.</text>
</comment>
<dbReference type="Gene3D" id="2.10.50.10">
    <property type="entry name" value="Tumor Necrosis Factor Receptor, subunit A, domain 2"/>
    <property type="match status" value="2"/>
</dbReference>
<dbReference type="Gene3D" id="3.40.50.10140">
    <property type="entry name" value="Toll/interleukin-1 receptor homology (TIR) domain"/>
    <property type="match status" value="1"/>
</dbReference>
<protein>
    <recommendedName>
        <fullName evidence="4">Tyrosine-protein kinase ephrin type A/B receptor-like domain-containing protein</fullName>
    </recommendedName>
</protein>
<feature type="transmembrane region" description="Helical" evidence="2">
    <location>
        <begin position="997"/>
        <end position="1020"/>
    </location>
</feature>
<dbReference type="PANTHER" id="PTHR46967:SF2">
    <property type="entry name" value="SUSHI, VON WILLEBRAND FACTOR TYPE A, EGF AND PENTRAXIN DOMAIN-CONTAINING PROTEIN 1-LIKE"/>
    <property type="match status" value="1"/>
</dbReference>
<feature type="transmembrane region" description="Helical" evidence="2">
    <location>
        <begin position="708"/>
        <end position="729"/>
    </location>
</feature>
<evidence type="ECO:0000256" key="2">
    <source>
        <dbReference type="SAM" id="Phobius"/>
    </source>
</evidence>
<keyword evidence="2" id="KW-0472">Membrane</keyword>
<reference evidence="5" key="1">
    <citation type="submission" date="2021-02" db="EMBL/GenBank/DDBJ databases">
        <authorList>
            <person name="Dougan E. K."/>
            <person name="Rhodes N."/>
            <person name="Thang M."/>
            <person name="Chan C."/>
        </authorList>
    </citation>
    <scope>NUCLEOTIDE SEQUENCE</scope>
</reference>
<dbReference type="EMBL" id="CAJNDS010002297">
    <property type="protein sequence ID" value="CAE7417751.1"/>
    <property type="molecule type" value="Genomic_DNA"/>
</dbReference>
<dbReference type="Pfam" id="PF07699">
    <property type="entry name" value="Ephrin_rec_like"/>
    <property type="match status" value="1"/>
</dbReference>
<evidence type="ECO:0000256" key="3">
    <source>
        <dbReference type="SAM" id="SignalP"/>
    </source>
</evidence>
<dbReference type="Proteomes" id="UP000604046">
    <property type="component" value="Unassembled WGS sequence"/>
</dbReference>